<protein>
    <submittedName>
        <fullName evidence="1">Uncharacterized protein</fullName>
    </submittedName>
</protein>
<dbReference type="Proteomes" id="UP001431010">
    <property type="component" value="Chromosome"/>
</dbReference>
<evidence type="ECO:0000313" key="1">
    <source>
        <dbReference type="EMBL" id="UFZ05467.1"/>
    </source>
</evidence>
<organism evidence="1 2">
    <name type="scientific">Bradyrhizobium ontarionense</name>
    <dbReference type="NCBI Taxonomy" id="2898149"/>
    <lineage>
        <taxon>Bacteria</taxon>
        <taxon>Pseudomonadati</taxon>
        <taxon>Pseudomonadota</taxon>
        <taxon>Alphaproteobacteria</taxon>
        <taxon>Hyphomicrobiales</taxon>
        <taxon>Nitrobacteraceae</taxon>
        <taxon>Bradyrhizobium</taxon>
    </lineage>
</organism>
<dbReference type="RefSeq" id="WP_231323597.1">
    <property type="nucleotide sequence ID" value="NZ_CP088156.1"/>
</dbReference>
<accession>A0ABY3RFA5</accession>
<sequence length="431" mass="44262">MVDRFRMTDRATVNTSLDTLFIDDFGGSAINPLNWDVIDGGLPAIVANTKVAALADLPAAKVSQAKIGSGITGITDAVASSALTVNMGTIVGAERWYLSRDTFLGKEDILVVLSKSQALAANSIFVGLIEVDAATGIPLLNPNFAADGNGSMEFTNRGGVEFGLTATNTAFQAEAIGDGSPNKAAGGIGNAAVAWTTAQECLIEIDSRDITTQTSAVDTVSAKGSQGSRVSTQCPNDKKLYKLVMRFRNVTAPGSATTVTVQRALVVNNFEQRVQISTGEGDQLASKGIPVILVGANGSGSVLGTIYTLWGTAYGSGVTNYHKAIAAATTNPTSVRNAAAVVTGGQIFNASASVKYFKLYNKASAPTVGTDVPIETWGIPAGGFLPVAELIGTAGLRLTTGLAYAITGAAADSDTTALAAGDVIVNLHYNT</sequence>
<reference evidence="1" key="1">
    <citation type="journal article" date="2024" name="Antonie Van Leeuwenhoek">
        <title>Bradyrhizobium ontarionense sp. nov., a novel bacterial symbiont isolated from Aeschynomene indica (Indian jointvetch), harbours photosynthesis, nitrogen fixation and nitrous oxide (N2O) reductase genes.</title>
        <authorList>
            <person name="Bromfield E.S.P."/>
            <person name="Cloutier S."/>
        </authorList>
    </citation>
    <scope>NUCLEOTIDE SEQUENCE</scope>
    <source>
        <strain evidence="1">A19</strain>
    </source>
</reference>
<name>A0ABY3RFA5_9BRAD</name>
<dbReference type="EMBL" id="CP088156">
    <property type="protein sequence ID" value="UFZ05467.1"/>
    <property type="molecule type" value="Genomic_DNA"/>
</dbReference>
<gene>
    <name evidence="1" type="ORF">LQG66_03885</name>
</gene>
<evidence type="ECO:0000313" key="2">
    <source>
        <dbReference type="Proteomes" id="UP001431010"/>
    </source>
</evidence>
<keyword evidence="2" id="KW-1185">Reference proteome</keyword>
<proteinExistence type="predicted"/>